<reference evidence="1" key="1">
    <citation type="submission" date="2016-10" db="EMBL/GenBank/DDBJ databases">
        <title>Sequence of Gallionella enrichment culture.</title>
        <authorList>
            <person name="Poehlein A."/>
            <person name="Muehling M."/>
            <person name="Daniel R."/>
        </authorList>
    </citation>
    <scope>NUCLEOTIDE SEQUENCE</scope>
</reference>
<dbReference type="Pfam" id="PF05635">
    <property type="entry name" value="23S_rRNA_IVP"/>
    <property type="match status" value="1"/>
</dbReference>
<evidence type="ECO:0008006" key="2">
    <source>
        <dbReference type="Google" id="ProtNLM"/>
    </source>
</evidence>
<dbReference type="NCBIfam" id="TIGR02436">
    <property type="entry name" value="four helix bundle protein"/>
    <property type="match status" value="1"/>
</dbReference>
<dbReference type="PANTHER" id="PTHR38471">
    <property type="entry name" value="FOUR HELIX BUNDLE PROTEIN"/>
    <property type="match status" value="1"/>
</dbReference>
<accession>A0A1J5RU11</accession>
<evidence type="ECO:0000313" key="1">
    <source>
        <dbReference type="EMBL" id="OIQ99768.1"/>
    </source>
</evidence>
<dbReference type="EMBL" id="MLJW01000102">
    <property type="protein sequence ID" value="OIQ99768.1"/>
    <property type="molecule type" value="Genomic_DNA"/>
</dbReference>
<dbReference type="Gene3D" id="1.20.1440.60">
    <property type="entry name" value="23S rRNA-intervening sequence"/>
    <property type="match status" value="1"/>
</dbReference>
<protein>
    <recommendedName>
        <fullName evidence="2">S23 ribosomal protein</fullName>
    </recommendedName>
</protein>
<dbReference type="AlphaFoldDB" id="A0A1J5RU11"/>
<dbReference type="InterPro" id="IPR036583">
    <property type="entry name" value="23S_rRNA_IVS_sf"/>
</dbReference>
<organism evidence="1">
    <name type="scientific">mine drainage metagenome</name>
    <dbReference type="NCBI Taxonomy" id="410659"/>
    <lineage>
        <taxon>unclassified sequences</taxon>
        <taxon>metagenomes</taxon>
        <taxon>ecological metagenomes</taxon>
    </lineage>
</organism>
<dbReference type="InterPro" id="IPR012657">
    <property type="entry name" value="23S_rRNA-intervening_sequence"/>
</dbReference>
<dbReference type="SUPFAM" id="SSF158446">
    <property type="entry name" value="IVS-encoded protein-like"/>
    <property type="match status" value="1"/>
</dbReference>
<dbReference type="CDD" id="cd16377">
    <property type="entry name" value="23S_rRNA_IVP_like"/>
    <property type="match status" value="1"/>
</dbReference>
<comment type="caution">
    <text evidence="1">The sequence shown here is derived from an EMBL/GenBank/DDBJ whole genome shotgun (WGS) entry which is preliminary data.</text>
</comment>
<name>A0A1J5RU11_9ZZZZ</name>
<dbReference type="PANTHER" id="PTHR38471:SF2">
    <property type="entry name" value="FOUR HELIX BUNDLE PROTEIN"/>
    <property type="match status" value="1"/>
</dbReference>
<gene>
    <name evidence="1" type="ORF">GALL_181650</name>
</gene>
<sequence>MGISRFEELIAWQKARALAASIYQLTSQGGFSRDFGLKDQIQRAAVSVMSNIAEGFERGGAAEFHHFLVIAKASCAELRAQLYIALDVGYIDQRQFGESMQQAEEVARLVGGLRASVKRQGTA</sequence>
<proteinExistence type="predicted"/>